<feature type="transmembrane region" description="Helical" evidence="1">
    <location>
        <begin position="33"/>
        <end position="52"/>
    </location>
</feature>
<reference evidence="2 3" key="1">
    <citation type="submission" date="2020-12" db="EMBL/GenBank/DDBJ databases">
        <authorList>
            <person name="Shan Y."/>
        </authorList>
    </citation>
    <scope>NUCLEOTIDE SEQUENCE [LARGE SCALE GENOMIC DNA]</scope>
    <source>
        <strain evidence="3">csc3.9</strain>
    </source>
</reference>
<feature type="transmembrane region" description="Helical" evidence="1">
    <location>
        <begin position="6"/>
        <end position="26"/>
    </location>
</feature>
<evidence type="ECO:0000313" key="3">
    <source>
        <dbReference type="Proteomes" id="UP000596063"/>
    </source>
</evidence>
<sequence>MALPELDTLLLVTSGVCLLLSALVILQIRRRPLRTCCLSLVLVPLTGAVVVLTQDVISYRLLAEEEQVAKVFVAQSGDQRFDIVLDRFNGGPSQRFTLNGDQWMLEGRVLRWQLPMARMGLQNLVRLSRVSGRYQSLEQERNQTQRSVYAVESGELVDSWQWLGDFKPLRRWVEVDFGNAVFAPLQDGAVYAVYLGRSGLFLKGENPIAIKALQDWSSS</sequence>
<dbReference type="RefSeq" id="WP_198571411.1">
    <property type="nucleotide sequence ID" value="NZ_CP066167.1"/>
</dbReference>
<evidence type="ECO:0000313" key="2">
    <source>
        <dbReference type="EMBL" id="QQD19927.1"/>
    </source>
</evidence>
<keyword evidence="3" id="KW-1185">Reference proteome</keyword>
<dbReference type="Proteomes" id="UP000596063">
    <property type="component" value="Chromosome"/>
</dbReference>
<keyword evidence="1" id="KW-0472">Membrane</keyword>
<keyword evidence="1" id="KW-1133">Transmembrane helix</keyword>
<protein>
    <submittedName>
        <fullName evidence="2">Cation/multidrug efflux pump</fullName>
    </submittedName>
</protein>
<proteinExistence type="predicted"/>
<dbReference type="AlphaFoldDB" id="A0A7T4URW4"/>
<dbReference type="KEGG" id="snan:I6N98_08870"/>
<organism evidence="2 3">
    <name type="scientific">Spongiibacter nanhainus</name>
    <dbReference type="NCBI Taxonomy" id="2794344"/>
    <lineage>
        <taxon>Bacteria</taxon>
        <taxon>Pseudomonadati</taxon>
        <taxon>Pseudomonadota</taxon>
        <taxon>Gammaproteobacteria</taxon>
        <taxon>Cellvibrionales</taxon>
        <taxon>Spongiibacteraceae</taxon>
        <taxon>Spongiibacter</taxon>
    </lineage>
</organism>
<keyword evidence="1" id="KW-0812">Transmembrane</keyword>
<evidence type="ECO:0000256" key="1">
    <source>
        <dbReference type="SAM" id="Phobius"/>
    </source>
</evidence>
<gene>
    <name evidence="2" type="ORF">I6N98_08870</name>
</gene>
<dbReference type="EMBL" id="CP066167">
    <property type="protein sequence ID" value="QQD19927.1"/>
    <property type="molecule type" value="Genomic_DNA"/>
</dbReference>
<name>A0A7T4URW4_9GAMM</name>
<accession>A0A7T4URW4</accession>